<evidence type="ECO:0000313" key="3">
    <source>
        <dbReference type="EMBL" id="CAD9502051.1"/>
    </source>
</evidence>
<dbReference type="GO" id="GO:0005737">
    <property type="term" value="C:cytoplasm"/>
    <property type="evidence" value="ECO:0007669"/>
    <property type="project" value="TreeGrafter"/>
</dbReference>
<proteinExistence type="predicted"/>
<dbReference type="EMBL" id="HBGV01013006">
    <property type="protein sequence ID" value="CAD9502051.1"/>
    <property type="molecule type" value="Transcribed_RNA"/>
</dbReference>
<dbReference type="GO" id="GO:0051015">
    <property type="term" value="F:actin filament binding"/>
    <property type="evidence" value="ECO:0007669"/>
    <property type="project" value="TreeGrafter"/>
</dbReference>
<dbReference type="InterPro" id="IPR052420">
    <property type="entry name" value="Espin/Espin-like"/>
</dbReference>
<keyword evidence="2" id="KW-0040">ANK repeat</keyword>
<dbReference type="PANTHER" id="PTHR24153">
    <property type="entry name" value="ESPIN"/>
    <property type="match status" value="1"/>
</dbReference>
<evidence type="ECO:0000313" key="4">
    <source>
        <dbReference type="EMBL" id="CAD9502073.1"/>
    </source>
</evidence>
<protein>
    <submittedName>
        <fullName evidence="4">Uncharacterized protein</fullName>
    </submittedName>
</protein>
<gene>
    <name evidence="3" type="ORF">HTAM1171_LOCUS7932</name>
    <name evidence="4" type="ORF">HTAM1171_LOCUS7937</name>
</gene>
<dbReference type="EMBL" id="HBGV01013011">
    <property type="protein sequence ID" value="CAD9502073.1"/>
    <property type="molecule type" value="Transcribed_RNA"/>
</dbReference>
<reference evidence="4" key="1">
    <citation type="submission" date="2021-01" db="EMBL/GenBank/DDBJ databases">
        <authorList>
            <person name="Corre E."/>
            <person name="Pelletier E."/>
            <person name="Niang G."/>
            <person name="Scheremetjew M."/>
            <person name="Finn R."/>
            <person name="Kale V."/>
            <person name="Holt S."/>
            <person name="Cochrane G."/>
            <person name="Meng A."/>
            <person name="Brown T."/>
            <person name="Cohen L."/>
        </authorList>
    </citation>
    <scope>NUCLEOTIDE SEQUENCE</scope>
    <source>
        <strain evidence="4">CCMP826</strain>
    </source>
</reference>
<dbReference type="SUPFAM" id="SSF48403">
    <property type="entry name" value="Ankyrin repeat"/>
    <property type="match status" value="1"/>
</dbReference>
<dbReference type="GO" id="GO:0051017">
    <property type="term" value="P:actin filament bundle assembly"/>
    <property type="evidence" value="ECO:0007669"/>
    <property type="project" value="TreeGrafter"/>
</dbReference>
<name>A0A6U0GVW9_9STRA</name>
<evidence type="ECO:0000256" key="1">
    <source>
        <dbReference type="ARBA" id="ARBA00022737"/>
    </source>
</evidence>
<dbReference type="InterPro" id="IPR036770">
    <property type="entry name" value="Ankyrin_rpt-contain_sf"/>
</dbReference>
<dbReference type="AlphaFoldDB" id="A0A6U0GVW9"/>
<keyword evidence="1" id="KW-0677">Repeat</keyword>
<accession>A0A6U0GVW9</accession>
<organism evidence="4">
    <name type="scientific">Helicotheca tamesis</name>
    <dbReference type="NCBI Taxonomy" id="374047"/>
    <lineage>
        <taxon>Eukaryota</taxon>
        <taxon>Sar</taxon>
        <taxon>Stramenopiles</taxon>
        <taxon>Ochrophyta</taxon>
        <taxon>Bacillariophyta</taxon>
        <taxon>Mediophyceae</taxon>
        <taxon>Lithodesmiophycidae</taxon>
        <taxon>Lithodesmiales</taxon>
        <taxon>Lithodesmiaceae</taxon>
        <taxon>Helicotheca</taxon>
    </lineage>
</organism>
<evidence type="ECO:0000256" key="2">
    <source>
        <dbReference type="ARBA" id="ARBA00023043"/>
    </source>
</evidence>
<dbReference type="Gene3D" id="1.25.40.20">
    <property type="entry name" value="Ankyrin repeat-containing domain"/>
    <property type="match status" value="1"/>
</dbReference>
<dbReference type="PANTHER" id="PTHR24153:SF8">
    <property type="entry name" value="FORKED, ISOFORM F"/>
    <property type="match status" value="1"/>
</dbReference>
<sequence length="302" mass="35018">MTDNNKHVAKRRKVENYELYDLLNLNERNEEDRKKLDNDAVIRVVQQKPKLAAQEYSFSLYDSCVPLIKAIMLRAPVEVIDALCCPEALSWTTRALHEALKHSASYDVIALLLEKQPNAIKEKDSRDFTILHVACYDRAPLEIVSLLLDRWPEATKEKTWIDDTPLHVACWRRTRTELDVILLLLDEYPEAIQETNDYGKTPADIAEERNVPTDAQKLLSSISNLFYDELLKETLEKTMSFLIDIQWWKGVWLVFKRHPAIAQTINLDTSVKAYFLSATGYYCKLTSMWEVIRNEQDLLADV</sequence>